<dbReference type="CDD" id="cd10225">
    <property type="entry name" value="ASKHA_NBD_MreB-like"/>
    <property type="match status" value="1"/>
</dbReference>
<comment type="function">
    <text evidence="6">Forms membrane-associated dynamic filaments that are essential for cell shape determination. Acts by regulating cell wall synthesis and cell elongation, and thus cell shape. A feedback loop between cell geometry and MreB localization may maintain elongated cell shape by targeting cell wall growth to regions of negative cell wall curvature.</text>
</comment>
<organism evidence="7 8">
    <name type="scientific">Candidatus Fimisoma avicola</name>
    <dbReference type="NCBI Taxonomy" id="2840826"/>
    <lineage>
        <taxon>Bacteria</taxon>
        <taxon>Bacillati</taxon>
        <taxon>Bacillota</taxon>
        <taxon>Clostridia</taxon>
        <taxon>Eubacteriales</taxon>
        <taxon>Candidatus Fimisoma</taxon>
    </lineage>
</organism>
<dbReference type="PRINTS" id="PR01652">
    <property type="entry name" value="SHAPEPROTEIN"/>
</dbReference>
<dbReference type="InterPro" id="IPR043129">
    <property type="entry name" value="ATPase_NBD"/>
</dbReference>
<evidence type="ECO:0000256" key="6">
    <source>
        <dbReference type="HAMAP-Rule" id="MF_02207"/>
    </source>
</evidence>
<comment type="subcellular location">
    <subcellularLocation>
        <location evidence="6">Cytoplasm</location>
    </subcellularLocation>
    <text evidence="6">Membrane-associated.</text>
</comment>
<evidence type="ECO:0000313" key="8">
    <source>
        <dbReference type="Proteomes" id="UP000824091"/>
    </source>
</evidence>
<dbReference type="EMBL" id="DVMO01000133">
    <property type="protein sequence ID" value="HIU28434.1"/>
    <property type="molecule type" value="Genomic_DNA"/>
</dbReference>
<dbReference type="SUPFAM" id="SSF53067">
    <property type="entry name" value="Actin-like ATPase domain"/>
    <property type="match status" value="2"/>
</dbReference>
<dbReference type="NCBIfam" id="TIGR00904">
    <property type="entry name" value="mreB"/>
    <property type="match status" value="1"/>
</dbReference>
<feature type="binding site" evidence="6">
    <location>
        <begin position="16"/>
        <end position="18"/>
    </location>
    <ligand>
        <name>ATP</name>
        <dbReference type="ChEBI" id="CHEBI:30616"/>
    </ligand>
</feature>
<dbReference type="GO" id="GO:0000902">
    <property type="term" value="P:cell morphogenesis"/>
    <property type="evidence" value="ECO:0007669"/>
    <property type="project" value="InterPro"/>
</dbReference>
<evidence type="ECO:0000256" key="3">
    <source>
        <dbReference type="ARBA" id="ARBA00022840"/>
    </source>
</evidence>
<comment type="caution">
    <text evidence="7">The sequence shown here is derived from an EMBL/GenBank/DDBJ whole genome shotgun (WGS) entry which is preliminary data.</text>
</comment>
<dbReference type="NCBIfam" id="NF010539">
    <property type="entry name" value="PRK13927.1"/>
    <property type="match status" value="1"/>
</dbReference>
<dbReference type="AlphaFoldDB" id="A0A9D1L815"/>
<dbReference type="InterPro" id="IPR056546">
    <property type="entry name" value="MreB_MamK-like"/>
</dbReference>
<evidence type="ECO:0000313" key="7">
    <source>
        <dbReference type="EMBL" id="HIU28434.1"/>
    </source>
</evidence>
<comment type="subunit">
    <text evidence="6">Forms polymers.</text>
</comment>
<keyword evidence="3 6" id="KW-0067">ATP-binding</keyword>
<dbReference type="InterPro" id="IPR004753">
    <property type="entry name" value="MreB"/>
</dbReference>
<keyword evidence="4 6" id="KW-0133">Cell shape</keyword>
<feature type="binding site" evidence="6">
    <location>
        <begin position="208"/>
        <end position="211"/>
    </location>
    <ligand>
        <name>ATP</name>
        <dbReference type="ChEBI" id="CHEBI:30616"/>
    </ligand>
</feature>
<dbReference type="GO" id="GO:0005737">
    <property type="term" value="C:cytoplasm"/>
    <property type="evidence" value="ECO:0007669"/>
    <property type="project" value="UniProtKB-SubCell"/>
</dbReference>
<evidence type="ECO:0000256" key="1">
    <source>
        <dbReference type="ARBA" id="ARBA00022490"/>
    </source>
</evidence>
<dbReference type="Proteomes" id="UP000824091">
    <property type="component" value="Unassembled WGS sequence"/>
</dbReference>
<evidence type="ECO:0000256" key="4">
    <source>
        <dbReference type="ARBA" id="ARBA00022960"/>
    </source>
</evidence>
<dbReference type="HAMAP" id="MF_02207">
    <property type="entry name" value="MreB"/>
    <property type="match status" value="1"/>
</dbReference>
<protein>
    <recommendedName>
        <fullName evidence="6">Cell shape-determining protein MreB</fullName>
    </recommendedName>
</protein>
<name>A0A9D1L815_9FIRM</name>
<comment type="similarity">
    <text evidence="5 6">Belongs to the FtsA/MreB family.</text>
</comment>
<dbReference type="PANTHER" id="PTHR42749">
    <property type="entry name" value="CELL SHAPE-DETERMINING PROTEIN MREB"/>
    <property type="match status" value="1"/>
</dbReference>
<evidence type="ECO:0000256" key="2">
    <source>
        <dbReference type="ARBA" id="ARBA00022741"/>
    </source>
</evidence>
<evidence type="ECO:0000256" key="5">
    <source>
        <dbReference type="ARBA" id="ARBA00023458"/>
    </source>
</evidence>
<feature type="binding site" evidence="6">
    <location>
        <begin position="160"/>
        <end position="162"/>
    </location>
    <ligand>
        <name>ATP</name>
        <dbReference type="ChEBI" id="CHEBI:30616"/>
    </ligand>
</feature>
<comment type="caution">
    <text evidence="6">Lacks conserved residue(s) required for the propagation of feature annotation.</text>
</comment>
<dbReference type="GO" id="GO:0005524">
    <property type="term" value="F:ATP binding"/>
    <property type="evidence" value="ECO:0007669"/>
    <property type="project" value="UniProtKB-KW"/>
</dbReference>
<gene>
    <name evidence="6" type="primary">mreB</name>
    <name evidence="7" type="ORF">IAD16_08650</name>
</gene>
<reference evidence="7" key="2">
    <citation type="journal article" date="2021" name="PeerJ">
        <title>Extensive microbial diversity within the chicken gut microbiome revealed by metagenomics and culture.</title>
        <authorList>
            <person name="Gilroy R."/>
            <person name="Ravi A."/>
            <person name="Getino M."/>
            <person name="Pursley I."/>
            <person name="Horton D.L."/>
            <person name="Alikhan N.F."/>
            <person name="Baker D."/>
            <person name="Gharbi K."/>
            <person name="Hall N."/>
            <person name="Watson M."/>
            <person name="Adriaenssens E.M."/>
            <person name="Foster-Nyarko E."/>
            <person name="Jarju S."/>
            <person name="Secka A."/>
            <person name="Antonio M."/>
            <person name="Oren A."/>
            <person name="Chaudhuri R.R."/>
            <person name="La Ragione R."/>
            <person name="Hildebrand F."/>
            <person name="Pallen M.J."/>
        </authorList>
    </citation>
    <scope>NUCLEOTIDE SEQUENCE</scope>
    <source>
        <strain evidence="7">11300</strain>
    </source>
</reference>
<dbReference type="PANTHER" id="PTHR42749:SF1">
    <property type="entry name" value="CELL SHAPE-DETERMINING PROTEIN MREB"/>
    <property type="match status" value="1"/>
</dbReference>
<dbReference type="Gene3D" id="3.30.420.40">
    <property type="match status" value="2"/>
</dbReference>
<keyword evidence="1 6" id="KW-0963">Cytoplasm</keyword>
<proteinExistence type="inferred from homology"/>
<dbReference type="Pfam" id="PF06723">
    <property type="entry name" value="MreB_Mbl"/>
    <property type="match status" value="1"/>
</dbReference>
<sequence length="351" mass="37860">MWGFFKAKDMGIDLGTANTLIYVKDTGIVLNEPSVIAVDADSSKILAVGIEAKAMLGKSPRNISVIRPLQDGVISDFDKTADMLRTFIERAMGQKKMRNYRVAVGVPTGVTEVEKRAVEEVVRQMGATEVYILEEPMAAAIGAGLPVDGTTGCMIADIGGGTTDVAIIALGGVVASTSIRHAGDKFNEAIIQYIRKRHALLIGDRTAEELKINIGCACMDEDEFGNEIIKTMNARGRDIISGLPKTLEITNKDMMIALQESMDIVVDAIKTTIEKAPPEISADIAENGMMLSGGGANIYNLDRLIKKKTDMEVTIAENSFEAVALGTGKALEDVEKLKIYTRKSKRRGTES</sequence>
<accession>A0A9D1L815</accession>
<dbReference type="GO" id="GO:0008360">
    <property type="term" value="P:regulation of cell shape"/>
    <property type="evidence" value="ECO:0007669"/>
    <property type="project" value="UniProtKB-UniRule"/>
</dbReference>
<reference evidence="7" key="1">
    <citation type="submission" date="2020-10" db="EMBL/GenBank/DDBJ databases">
        <authorList>
            <person name="Gilroy R."/>
        </authorList>
    </citation>
    <scope>NUCLEOTIDE SEQUENCE</scope>
    <source>
        <strain evidence="7">11300</strain>
    </source>
</reference>
<keyword evidence="2 6" id="KW-0547">Nucleotide-binding</keyword>